<name>A0A6T8IJ09_9STRA</name>
<evidence type="ECO:0000256" key="1">
    <source>
        <dbReference type="ARBA" id="ARBA00022741"/>
    </source>
</evidence>
<dbReference type="Pfam" id="PF00004">
    <property type="entry name" value="AAA"/>
    <property type="match status" value="1"/>
</dbReference>
<dbReference type="SUPFAM" id="SSF52540">
    <property type="entry name" value="P-loop containing nucleoside triphosphate hydrolases"/>
    <property type="match status" value="1"/>
</dbReference>
<evidence type="ECO:0000313" key="5">
    <source>
        <dbReference type="EMBL" id="CAD8411965.1"/>
    </source>
</evidence>
<sequence length="410" mass="44126">MKQHLLAMKRALISLPPESVRSKRQDGVFDMTVLSSKELLLLGENSNDKECWKSATTTLNKEEPNLPLFGNDACKAWDTLKGLIVIPLCLSNRLDELLYHGGGGGGKTEGNSNSCGGKIVVAGTLLTGPPGSGKTALAHHCAAVAVSIVPSTRLLCVSCTSLIHKEVGGSERAIQSMFTAAKLAAPCILLLDGIENIAGVRGNDMTTEGTMDRMLSTLLTEMDGVETEEGGTINNDDDRGRVAVIGITHNPDWVDPAVRRPGRLEKCITLGLPDYDARVGIAQKHLRDMPLDFNDASFFEPKNKGDLAAYIAMQSTGWTAADLIAVCADAAMIGIRDMITKLTDEGLNDEEEGDDVNSKETEVGILLTATINTEPANTDAFHPNQLRQQYIIRPRDFVSALQLKKCGKLK</sequence>
<dbReference type="InterPro" id="IPR003593">
    <property type="entry name" value="AAA+_ATPase"/>
</dbReference>
<dbReference type="InterPro" id="IPR003959">
    <property type="entry name" value="ATPase_AAA_core"/>
</dbReference>
<accession>A0A6T8IJ09</accession>
<protein>
    <recommendedName>
        <fullName evidence="3">AAA+ ATPase domain-containing protein</fullName>
    </recommendedName>
</protein>
<dbReference type="EMBL" id="HBEL01016958">
    <property type="protein sequence ID" value="CAD8411963.1"/>
    <property type="molecule type" value="Transcribed_RNA"/>
</dbReference>
<dbReference type="GO" id="GO:0005524">
    <property type="term" value="F:ATP binding"/>
    <property type="evidence" value="ECO:0007669"/>
    <property type="project" value="UniProtKB-KW"/>
</dbReference>
<keyword evidence="2" id="KW-0067">ATP-binding</keyword>
<dbReference type="PANTHER" id="PTHR23077">
    <property type="entry name" value="AAA-FAMILY ATPASE"/>
    <property type="match status" value="1"/>
</dbReference>
<evidence type="ECO:0000313" key="4">
    <source>
        <dbReference type="EMBL" id="CAD8411963.1"/>
    </source>
</evidence>
<dbReference type="Gene3D" id="1.10.8.60">
    <property type="match status" value="1"/>
</dbReference>
<dbReference type="GO" id="GO:0016887">
    <property type="term" value="F:ATP hydrolysis activity"/>
    <property type="evidence" value="ECO:0007669"/>
    <property type="project" value="InterPro"/>
</dbReference>
<dbReference type="InterPro" id="IPR050168">
    <property type="entry name" value="AAA_ATPase_domain"/>
</dbReference>
<dbReference type="PANTHER" id="PTHR23077:SF27">
    <property type="entry name" value="ATPASE FAMILY GENE 2 PROTEIN HOMOLOG A"/>
    <property type="match status" value="1"/>
</dbReference>
<organism evidence="4">
    <name type="scientific">Proboscia inermis</name>
    <dbReference type="NCBI Taxonomy" id="420281"/>
    <lineage>
        <taxon>Eukaryota</taxon>
        <taxon>Sar</taxon>
        <taxon>Stramenopiles</taxon>
        <taxon>Ochrophyta</taxon>
        <taxon>Bacillariophyta</taxon>
        <taxon>Coscinodiscophyceae</taxon>
        <taxon>Rhizosoleniophycidae</taxon>
        <taxon>Rhizosoleniales</taxon>
        <taxon>Rhizosoleniaceae</taxon>
        <taxon>Proboscia</taxon>
    </lineage>
</organism>
<dbReference type="GO" id="GO:0005737">
    <property type="term" value="C:cytoplasm"/>
    <property type="evidence" value="ECO:0007669"/>
    <property type="project" value="TreeGrafter"/>
</dbReference>
<dbReference type="SMART" id="SM00382">
    <property type="entry name" value="AAA"/>
    <property type="match status" value="1"/>
</dbReference>
<dbReference type="EMBL" id="HBEL01016960">
    <property type="protein sequence ID" value="CAD8411965.1"/>
    <property type="molecule type" value="Transcribed_RNA"/>
</dbReference>
<dbReference type="Gene3D" id="3.40.50.300">
    <property type="entry name" value="P-loop containing nucleotide triphosphate hydrolases"/>
    <property type="match status" value="1"/>
</dbReference>
<dbReference type="InterPro" id="IPR027417">
    <property type="entry name" value="P-loop_NTPase"/>
</dbReference>
<keyword evidence="1" id="KW-0547">Nucleotide-binding</keyword>
<dbReference type="AlphaFoldDB" id="A0A6T8IJ09"/>
<gene>
    <name evidence="4" type="ORF">PINE0816_LOCUS8088</name>
    <name evidence="5" type="ORF">PINE0816_LOCUS8090</name>
</gene>
<feature type="domain" description="AAA+ ATPase" evidence="3">
    <location>
        <begin position="120"/>
        <end position="274"/>
    </location>
</feature>
<evidence type="ECO:0000259" key="3">
    <source>
        <dbReference type="SMART" id="SM00382"/>
    </source>
</evidence>
<proteinExistence type="predicted"/>
<evidence type="ECO:0000256" key="2">
    <source>
        <dbReference type="ARBA" id="ARBA00022840"/>
    </source>
</evidence>
<reference evidence="4" key="1">
    <citation type="submission" date="2021-01" db="EMBL/GenBank/DDBJ databases">
        <authorList>
            <person name="Corre E."/>
            <person name="Pelletier E."/>
            <person name="Niang G."/>
            <person name="Scheremetjew M."/>
            <person name="Finn R."/>
            <person name="Kale V."/>
            <person name="Holt S."/>
            <person name="Cochrane G."/>
            <person name="Meng A."/>
            <person name="Brown T."/>
            <person name="Cohen L."/>
        </authorList>
    </citation>
    <scope>NUCLEOTIDE SEQUENCE</scope>
    <source>
        <strain evidence="4">CCAP1064/1</strain>
    </source>
</reference>